<dbReference type="InterPro" id="IPR036291">
    <property type="entry name" value="NAD(P)-bd_dom_sf"/>
</dbReference>
<protein>
    <recommendedName>
        <fullName evidence="4">Secoisolariciresinol dehydrogenase</fullName>
        <ecNumber evidence="3">1.1.1.331</ecNumber>
    </recommendedName>
</protein>
<reference evidence="5 6" key="1">
    <citation type="journal article" date="2018" name="Science">
        <title>The opium poppy genome and morphinan production.</title>
        <authorList>
            <person name="Guo L."/>
            <person name="Winzer T."/>
            <person name="Yang X."/>
            <person name="Li Y."/>
            <person name="Ning Z."/>
            <person name="He Z."/>
            <person name="Teodor R."/>
            <person name="Lu Y."/>
            <person name="Bowser T.A."/>
            <person name="Graham I.A."/>
            <person name="Ye K."/>
        </authorList>
    </citation>
    <scope>NUCLEOTIDE SEQUENCE [LARGE SCALE GENOMIC DNA]</scope>
    <source>
        <strain evidence="6">cv. HN1</strain>
        <tissue evidence="5">Leaves</tissue>
    </source>
</reference>
<keyword evidence="6" id="KW-1185">Reference proteome</keyword>
<keyword evidence="1" id="KW-0521">NADP</keyword>
<dbReference type="PANTHER" id="PTHR42898:SF6">
    <property type="entry name" value="NADP-DEPENDENT MANNITOL DEHYDROGENASE"/>
    <property type="match status" value="1"/>
</dbReference>
<gene>
    <name evidence="5" type="ORF">C5167_036334</name>
</gene>
<dbReference type="AlphaFoldDB" id="A0A4Y7I3C3"/>
<dbReference type="GO" id="GO:0009807">
    <property type="term" value="P:lignan biosynthetic process"/>
    <property type="evidence" value="ECO:0007669"/>
    <property type="project" value="UniProtKB-ARBA"/>
</dbReference>
<evidence type="ECO:0000256" key="4">
    <source>
        <dbReference type="ARBA" id="ARBA00071098"/>
    </source>
</evidence>
<dbReference type="InterPro" id="IPR045000">
    <property type="entry name" value="TR"/>
</dbReference>
<dbReference type="GO" id="GO:0120529">
    <property type="term" value="F:secoisolariciresinol dehydrogenase activity"/>
    <property type="evidence" value="ECO:0007669"/>
    <property type="project" value="UniProtKB-EC"/>
</dbReference>
<evidence type="ECO:0000313" key="6">
    <source>
        <dbReference type="Proteomes" id="UP000316621"/>
    </source>
</evidence>
<dbReference type="PRINTS" id="PR00081">
    <property type="entry name" value="GDHRDH"/>
</dbReference>
<accession>A0A4Y7I3C3</accession>
<dbReference type="Gramene" id="RZC43383">
    <property type="protein sequence ID" value="RZC43383"/>
    <property type="gene ID" value="C5167_036334"/>
</dbReference>
<proteinExistence type="predicted"/>
<dbReference type="PANTHER" id="PTHR42898">
    <property type="entry name" value="TROPINONE REDUCTASE"/>
    <property type="match status" value="1"/>
</dbReference>
<evidence type="ECO:0000256" key="3">
    <source>
        <dbReference type="ARBA" id="ARBA00066949"/>
    </source>
</evidence>
<dbReference type="PRINTS" id="PR00080">
    <property type="entry name" value="SDRFAMILY"/>
</dbReference>
<dbReference type="EMBL" id="CM010715">
    <property type="protein sequence ID" value="RZC43383.1"/>
    <property type="molecule type" value="Genomic_DNA"/>
</dbReference>
<dbReference type="SUPFAM" id="SSF51735">
    <property type="entry name" value="NAD(P)-binding Rossmann-fold domains"/>
    <property type="match status" value="1"/>
</dbReference>
<dbReference type="FunFam" id="3.40.50.720:FF:000084">
    <property type="entry name" value="Short-chain dehydrogenase reductase"/>
    <property type="match status" value="1"/>
</dbReference>
<dbReference type="Proteomes" id="UP000316621">
    <property type="component" value="Chromosome 1"/>
</dbReference>
<organism evidence="5 6">
    <name type="scientific">Papaver somniferum</name>
    <name type="common">Opium poppy</name>
    <dbReference type="NCBI Taxonomy" id="3469"/>
    <lineage>
        <taxon>Eukaryota</taxon>
        <taxon>Viridiplantae</taxon>
        <taxon>Streptophyta</taxon>
        <taxon>Embryophyta</taxon>
        <taxon>Tracheophyta</taxon>
        <taxon>Spermatophyta</taxon>
        <taxon>Magnoliopsida</taxon>
        <taxon>Ranunculales</taxon>
        <taxon>Papaveraceae</taxon>
        <taxon>Papaveroideae</taxon>
        <taxon>Papaver</taxon>
    </lineage>
</organism>
<dbReference type="OrthoDB" id="417891at2759"/>
<dbReference type="Pfam" id="PF13561">
    <property type="entry name" value="adh_short_C2"/>
    <property type="match status" value="1"/>
</dbReference>
<sequence length="270" mass="29031">MAGTQSSSDLSLRWSLKGKTALVTGATKGIGHAIAEELAGFGASVHITARNETAIEECLRNWREKGYTVTGSVSDATVPDDREKLIKTVSSVFEGKLNILVNNVGMAVYKDTVDYTEEDDAKVMAANFDSGYHLSKLSHPLLKASGSGSIIFITSVGGVVALQKVSSYAACNAAINQLTKNFACEWAKDKIRANSVAPWFIKTELAEQNLQVEGIPEYIIARTPMRRLGDPNEVSSLVAFLCLPTASYITGQVICVDGGFTVNGFFPMHD</sequence>
<dbReference type="STRING" id="3469.A0A4Y7I3C3"/>
<dbReference type="OMA" id="WAPKVRI"/>
<evidence type="ECO:0000256" key="1">
    <source>
        <dbReference type="ARBA" id="ARBA00022857"/>
    </source>
</evidence>
<evidence type="ECO:0000313" key="5">
    <source>
        <dbReference type="EMBL" id="RZC43383.1"/>
    </source>
</evidence>
<name>A0A4Y7I3C3_PAPSO</name>
<dbReference type="EC" id="1.1.1.331" evidence="3"/>
<keyword evidence="2" id="KW-0560">Oxidoreductase</keyword>
<evidence type="ECO:0000256" key="2">
    <source>
        <dbReference type="ARBA" id="ARBA00023002"/>
    </source>
</evidence>
<dbReference type="Gene3D" id="3.40.50.720">
    <property type="entry name" value="NAD(P)-binding Rossmann-like Domain"/>
    <property type="match status" value="1"/>
</dbReference>
<dbReference type="InterPro" id="IPR002347">
    <property type="entry name" value="SDR_fam"/>
</dbReference>